<dbReference type="SUPFAM" id="SSF46785">
    <property type="entry name" value="Winged helix' DNA-binding domain"/>
    <property type="match status" value="1"/>
</dbReference>
<evidence type="ECO:0000259" key="4">
    <source>
        <dbReference type="PROSITE" id="PS50042"/>
    </source>
</evidence>
<evidence type="ECO:0000313" key="7">
    <source>
        <dbReference type="Proteomes" id="UP000321523"/>
    </source>
</evidence>
<dbReference type="Gene3D" id="2.60.120.10">
    <property type="entry name" value="Jelly Rolls"/>
    <property type="match status" value="1"/>
</dbReference>
<dbReference type="OrthoDB" id="3525895at2"/>
<dbReference type="Gene3D" id="1.10.10.10">
    <property type="entry name" value="Winged helix-like DNA-binding domain superfamily/Winged helix DNA-binding domain"/>
    <property type="match status" value="1"/>
</dbReference>
<dbReference type="InterPro" id="IPR014710">
    <property type="entry name" value="RmlC-like_jellyroll"/>
</dbReference>
<keyword evidence="2" id="KW-0238">DNA-binding</keyword>
<evidence type="ECO:0000313" key="6">
    <source>
        <dbReference type="EMBL" id="GEO41496.1"/>
    </source>
</evidence>
<dbReference type="GO" id="GO:0003677">
    <property type="term" value="F:DNA binding"/>
    <property type="evidence" value="ECO:0007669"/>
    <property type="project" value="UniProtKB-KW"/>
</dbReference>
<comment type="caution">
    <text evidence="6">The sequence shown here is derived from an EMBL/GenBank/DDBJ whole genome shotgun (WGS) entry which is preliminary data.</text>
</comment>
<dbReference type="InterPro" id="IPR018488">
    <property type="entry name" value="cNMP-bd_CS"/>
</dbReference>
<name>A0A512DYH2_9PROT</name>
<dbReference type="Pfam" id="PF00027">
    <property type="entry name" value="cNMP_binding"/>
    <property type="match status" value="1"/>
</dbReference>
<dbReference type="InterPro" id="IPR050397">
    <property type="entry name" value="Env_Response_Regulators"/>
</dbReference>
<dbReference type="GO" id="GO:0003700">
    <property type="term" value="F:DNA-binding transcription factor activity"/>
    <property type="evidence" value="ECO:0007669"/>
    <property type="project" value="TreeGrafter"/>
</dbReference>
<evidence type="ECO:0000256" key="3">
    <source>
        <dbReference type="ARBA" id="ARBA00023163"/>
    </source>
</evidence>
<gene>
    <name evidence="6" type="ORF">SAE02_56440</name>
</gene>
<dbReference type="InterPro" id="IPR012318">
    <property type="entry name" value="HTH_CRP"/>
</dbReference>
<keyword evidence="7" id="KW-1185">Reference proteome</keyword>
<dbReference type="SUPFAM" id="SSF51206">
    <property type="entry name" value="cAMP-binding domain-like"/>
    <property type="match status" value="1"/>
</dbReference>
<evidence type="ECO:0000256" key="2">
    <source>
        <dbReference type="ARBA" id="ARBA00023125"/>
    </source>
</evidence>
<dbReference type="SMART" id="SM00100">
    <property type="entry name" value="cNMP"/>
    <property type="match status" value="1"/>
</dbReference>
<proteinExistence type="predicted"/>
<evidence type="ECO:0000259" key="5">
    <source>
        <dbReference type="PROSITE" id="PS51063"/>
    </source>
</evidence>
<reference evidence="6 7" key="1">
    <citation type="submission" date="2019-07" db="EMBL/GenBank/DDBJ databases">
        <title>Whole genome shotgun sequence of Skermanella aerolata NBRC 106429.</title>
        <authorList>
            <person name="Hosoyama A."/>
            <person name="Uohara A."/>
            <person name="Ohji S."/>
            <person name="Ichikawa N."/>
        </authorList>
    </citation>
    <scope>NUCLEOTIDE SEQUENCE [LARGE SCALE GENOMIC DNA]</scope>
    <source>
        <strain evidence="6 7">NBRC 106429</strain>
    </source>
</reference>
<dbReference type="CDD" id="cd00038">
    <property type="entry name" value="CAP_ED"/>
    <property type="match status" value="1"/>
</dbReference>
<evidence type="ECO:0000256" key="1">
    <source>
        <dbReference type="ARBA" id="ARBA00023015"/>
    </source>
</evidence>
<dbReference type="PROSITE" id="PS50042">
    <property type="entry name" value="CNMP_BINDING_3"/>
    <property type="match status" value="1"/>
</dbReference>
<dbReference type="Proteomes" id="UP000321523">
    <property type="component" value="Unassembled WGS sequence"/>
</dbReference>
<protein>
    <submittedName>
        <fullName evidence="6">Crp/Fnr family transcriptional regulator</fullName>
    </submittedName>
</protein>
<sequence>MAALSHSSKVQFLARASFFENFAPAERESIAARLNSRRFKDGETIFMRGDPGSTLMIVVEGRVRIGVNTAEGREMLLTIMEPGQIFGEMSLLDGQSRSADATAMGDTLVLTLERFDFTATLRQFPEAALRLCAMLSEKLRRSTDQVEGVTLHPVNVRLARLLLTIAAQASKQSSKPIAGIGNPRLKGNPTQRDLGQLIGASRQKVNFHLGQWQAEGIIARDGNAFAIQNWKALQAIANSDAE</sequence>
<dbReference type="InterPro" id="IPR018490">
    <property type="entry name" value="cNMP-bd_dom_sf"/>
</dbReference>
<dbReference type="InterPro" id="IPR000595">
    <property type="entry name" value="cNMP-bd_dom"/>
</dbReference>
<dbReference type="Pfam" id="PF13545">
    <property type="entry name" value="HTH_Crp_2"/>
    <property type="match status" value="1"/>
</dbReference>
<dbReference type="EMBL" id="BJYZ01000028">
    <property type="protein sequence ID" value="GEO41496.1"/>
    <property type="molecule type" value="Genomic_DNA"/>
</dbReference>
<dbReference type="PROSITE" id="PS00889">
    <property type="entry name" value="CNMP_BINDING_2"/>
    <property type="match status" value="1"/>
</dbReference>
<dbReference type="RefSeq" id="WP_044432480.1">
    <property type="nucleotide sequence ID" value="NZ_BJYZ01000028.1"/>
</dbReference>
<dbReference type="PROSITE" id="PS51063">
    <property type="entry name" value="HTH_CRP_2"/>
    <property type="match status" value="1"/>
</dbReference>
<keyword evidence="1" id="KW-0805">Transcription regulation</keyword>
<accession>A0A512DYH2</accession>
<keyword evidence="3" id="KW-0804">Transcription</keyword>
<feature type="domain" description="Cyclic nucleotide-binding" evidence="4">
    <location>
        <begin position="18"/>
        <end position="138"/>
    </location>
</feature>
<dbReference type="InterPro" id="IPR036388">
    <property type="entry name" value="WH-like_DNA-bd_sf"/>
</dbReference>
<dbReference type="GO" id="GO:0005829">
    <property type="term" value="C:cytosol"/>
    <property type="evidence" value="ECO:0007669"/>
    <property type="project" value="TreeGrafter"/>
</dbReference>
<organism evidence="6 7">
    <name type="scientific">Skermanella aerolata</name>
    <dbReference type="NCBI Taxonomy" id="393310"/>
    <lineage>
        <taxon>Bacteria</taxon>
        <taxon>Pseudomonadati</taxon>
        <taxon>Pseudomonadota</taxon>
        <taxon>Alphaproteobacteria</taxon>
        <taxon>Rhodospirillales</taxon>
        <taxon>Azospirillaceae</taxon>
        <taxon>Skermanella</taxon>
    </lineage>
</organism>
<dbReference type="PANTHER" id="PTHR24567:SF68">
    <property type="entry name" value="DNA-BINDING TRANSCRIPTIONAL DUAL REGULATOR CRP"/>
    <property type="match status" value="1"/>
</dbReference>
<dbReference type="PANTHER" id="PTHR24567">
    <property type="entry name" value="CRP FAMILY TRANSCRIPTIONAL REGULATORY PROTEIN"/>
    <property type="match status" value="1"/>
</dbReference>
<feature type="domain" description="HTH crp-type" evidence="5">
    <location>
        <begin position="152"/>
        <end position="231"/>
    </location>
</feature>
<dbReference type="AlphaFoldDB" id="A0A512DYH2"/>
<dbReference type="InterPro" id="IPR036390">
    <property type="entry name" value="WH_DNA-bd_sf"/>
</dbReference>